<gene>
    <name evidence="3" type="primary">aes</name>
    <name evidence="3" type="ORF">HSR121_1650</name>
</gene>
<dbReference type="Pfam" id="PF20434">
    <property type="entry name" value="BD-FAE"/>
    <property type="match status" value="1"/>
</dbReference>
<dbReference type="GO" id="GO:0016787">
    <property type="term" value="F:hydrolase activity"/>
    <property type="evidence" value="ECO:0007669"/>
    <property type="project" value="UniProtKB-KW"/>
</dbReference>
<name>A0A897MZW6_9EURY</name>
<dbReference type="Proteomes" id="UP000663525">
    <property type="component" value="Chromosome"/>
</dbReference>
<organism evidence="3 4">
    <name type="scientific">Halapricum desulfuricans</name>
    <dbReference type="NCBI Taxonomy" id="2841257"/>
    <lineage>
        <taxon>Archaea</taxon>
        <taxon>Methanobacteriati</taxon>
        <taxon>Methanobacteriota</taxon>
        <taxon>Stenosarchaea group</taxon>
        <taxon>Halobacteria</taxon>
        <taxon>Halobacteriales</taxon>
        <taxon>Haloarculaceae</taxon>
        <taxon>Halapricum</taxon>
    </lineage>
</organism>
<dbReference type="InterPro" id="IPR029058">
    <property type="entry name" value="AB_hydrolase_fold"/>
</dbReference>
<evidence type="ECO:0000313" key="4">
    <source>
        <dbReference type="Proteomes" id="UP000663525"/>
    </source>
</evidence>
<evidence type="ECO:0000313" key="3">
    <source>
        <dbReference type="EMBL" id="QSG05987.1"/>
    </source>
</evidence>
<dbReference type="InterPro" id="IPR049492">
    <property type="entry name" value="BD-FAE-like_dom"/>
</dbReference>
<reference evidence="3" key="1">
    <citation type="submission" date="2020-11" db="EMBL/GenBank/DDBJ databases">
        <title>Carbohydrate-dependent, anaerobic sulfur respiration: A novel catabolism in halophilic archaea.</title>
        <authorList>
            <person name="Sorokin D.Y."/>
            <person name="Messina E."/>
            <person name="Smedile F."/>
            <person name="La Cono V."/>
            <person name="Hallsworth J.E."/>
            <person name="Yakimov M.M."/>
        </authorList>
    </citation>
    <scope>NUCLEOTIDE SEQUENCE</scope>
    <source>
        <strain evidence="3">HSR12-1</strain>
    </source>
</reference>
<sequence length="239" mass="25626">MPFRELGGRTLGLDTYRPAETDSNPAVVYVHGGAWRAGSKGQFSRYAVEFAGRGYVGVNPNYRLAPDATVPEMVADVLAGVRWSREHADSLGIDPDRIAIAGHSAGAHLAALAALAPGEFRPDGTDDLSLAALAGFSGAYDVREDRYEPLVGDGPDAAERASPIAWVGADAPPTFLAHAVDDETVQIDETDAFYEELLSAGVPVDRFRADGGGHTFLYDDMGWYEKTVERLGAFLDRHC</sequence>
<protein>
    <submittedName>
        <fullName evidence="3">Alpha/beta superfamily hydrolase</fullName>
    </submittedName>
</protein>
<dbReference type="PANTHER" id="PTHR48081">
    <property type="entry name" value="AB HYDROLASE SUPERFAMILY PROTEIN C4A8.06C"/>
    <property type="match status" value="1"/>
</dbReference>
<dbReference type="Gene3D" id="3.40.50.1820">
    <property type="entry name" value="alpha/beta hydrolase"/>
    <property type="match status" value="1"/>
</dbReference>
<evidence type="ECO:0000256" key="1">
    <source>
        <dbReference type="ARBA" id="ARBA00022801"/>
    </source>
</evidence>
<feature type="domain" description="BD-FAE-like" evidence="2">
    <location>
        <begin position="13"/>
        <end position="197"/>
    </location>
</feature>
<dbReference type="AlphaFoldDB" id="A0A897MZW6"/>
<evidence type="ECO:0000259" key="2">
    <source>
        <dbReference type="Pfam" id="PF20434"/>
    </source>
</evidence>
<proteinExistence type="predicted"/>
<dbReference type="InterPro" id="IPR050300">
    <property type="entry name" value="GDXG_lipolytic_enzyme"/>
</dbReference>
<dbReference type="SUPFAM" id="SSF53474">
    <property type="entry name" value="alpha/beta-Hydrolases"/>
    <property type="match status" value="1"/>
</dbReference>
<keyword evidence="1 3" id="KW-0378">Hydrolase</keyword>
<dbReference type="EMBL" id="CP064787">
    <property type="protein sequence ID" value="QSG05987.1"/>
    <property type="molecule type" value="Genomic_DNA"/>
</dbReference>
<accession>A0A897MZW6</accession>